<evidence type="ECO:0000313" key="1">
    <source>
        <dbReference type="EMBL" id="BDR90926.1"/>
    </source>
</evidence>
<organism evidence="1 2">
    <name type="scientific">Vulcanisaeta souniana JCM 11219</name>
    <dbReference type="NCBI Taxonomy" id="1293586"/>
    <lineage>
        <taxon>Archaea</taxon>
        <taxon>Thermoproteota</taxon>
        <taxon>Thermoprotei</taxon>
        <taxon>Thermoproteales</taxon>
        <taxon>Thermoproteaceae</taxon>
        <taxon>Vulcanisaeta</taxon>
    </lineage>
</organism>
<reference evidence="2" key="1">
    <citation type="submission" date="2022-09" db="EMBL/GenBank/DDBJ databases">
        <title>Complete genome sequence of Vulcanisaeta souniana.</title>
        <authorList>
            <person name="Kato S."/>
            <person name="Itoh T."/>
            <person name="Ohkuma M."/>
        </authorList>
    </citation>
    <scope>NUCLEOTIDE SEQUENCE [LARGE SCALE GENOMIC DNA]</scope>
    <source>
        <strain evidence="2">JCM 11219</strain>
    </source>
</reference>
<dbReference type="EMBL" id="AP026830">
    <property type="protein sequence ID" value="BDR90926.1"/>
    <property type="molecule type" value="Genomic_DNA"/>
</dbReference>
<evidence type="ECO:0000313" key="2">
    <source>
        <dbReference type="Proteomes" id="UP001060771"/>
    </source>
</evidence>
<keyword evidence="2" id="KW-1185">Reference proteome</keyword>
<name>A0ABM8BIY7_9CREN</name>
<gene>
    <name evidence="1" type="ORF">Vsou_00190</name>
</gene>
<protein>
    <submittedName>
        <fullName evidence="1">Uncharacterized protein</fullName>
    </submittedName>
</protein>
<proteinExistence type="predicted"/>
<dbReference type="Proteomes" id="UP001060771">
    <property type="component" value="Chromosome"/>
</dbReference>
<accession>A0ABM8BIY7</accession>
<sequence>MPPLIKNLVLKKLSKLKKNSENGAEIFLGDL</sequence>